<feature type="transmembrane region" description="Helical" evidence="1">
    <location>
        <begin position="10"/>
        <end position="27"/>
    </location>
</feature>
<feature type="transmembrane region" description="Helical" evidence="1">
    <location>
        <begin position="33"/>
        <end position="52"/>
    </location>
</feature>
<keyword evidence="1" id="KW-0472">Membrane</keyword>
<dbReference type="Proteomes" id="UP000234253">
    <property type="component" value="Unassembled WGS sequence"/>
</dbReference>
<proteinExistence type="predicted"/>
<name>A0A2N4XXL6_9GAMM</name>
<evidence type="ECO:0000313" key="2">
    <source>
        <dbReference type="EMBL" id="PLK59282.1"/>
    </source>
</evidence>
<reference evidence="2 3" key="1">
    <citation type="submission" date="2017-06" db="EMBL/GenBank/DDBJ databases">
        <title>Metabolic interaction between xylem feeders and their symbionts.</title>
        <authorList>
            <person name="Chouaia B."/>
        </authorList>
    </citation>
    <scope>NUCLEOTIDE SEQUENCE [LARGE SCALE GENOMIC DNA]</scope>
    <source>
        <strain evidence="2 3">Gra</strain>
    </source>
</reference>
<organism evidence="2 3">
    <name type="scientific">Candidatus Palibaumannia cicadellinicola</name>
    <dbReference type="NCBI Taxonomy" id="186490"/>
    <lineage>
        <taxon>Bacteria</taxon>
        <taxon>Pseudomonadati</taxon>
        <taxon>Pseudomonadota</taxon>
        <taxon>Gammaproteobacteria</taxon>
        <taxon>Candidatus Palibaumannia</taxon>
    </lineage>
</organism>
<evidence type="ECO:0000313" key="3">
    <source>
        <dbReference type="Proteomes" id="UP000234253"/>
    </source>
</evidence>
<keyword evidence="1" id="KW-1133">Transmembrane helix</keyword>
<dbReference type="AlphaFoldDB" id="A0A2N4XXL6"/>
<evidence type="ECO:0000256" key="1">
    <source>
        <dbReference type="SAM" id="Phobius"/>
    </source>
</evidence>
<keyword evidence="1" id="KW-0812">Transmembrane</keyword>
<feature type="non-terminal residue" evidence="2">
    <location>
        <position position="60"/>
    </location>
</feature>
<sequence length="60" mass="6585">MTITSILKRYWILTIPLLTGGCGTLAFSPYNFWPAAIMSLTGLLVVTLNRVVRQAALLGF</sequence>
<gene>
    <name evidence="2" type="ORF">CEX73_00405</name>
</gene>
<protein>
    <submittedName>
        <fullName evidence="2">Uncharacterized protein</fullName>
    </submittedName>
</protein>
<comment type="caution">
    <text evidence="2">The sequence shown here is derived from an EMBL/GenBank/DDBJ whole genome shotgun (WGS) entry which is preliminary data.</text>
</comment>
<dbReference type="EMBL" id="NJPO01000019">
    <property type="protein sequence ID" value="PLK59282.1"/>
    <property type="molecule type" value="Genomic_DNA"/>
</dbReference>
<accession>A0A2N4XXL6</accession>